<dbReference type="EMBL" id="LYXE01000157">
    <property type="protein sequence ID" value="PDV97204.1"/>
    <property type="molecule type" value="Genomic_DNA"/>
</dbReference>
<evidence type="ECO:0000313" key="2">
    <source>
        <dbReference type="Proteomes" id="UP000220922"/>
    </source>
</evidence>
<protein>
    <submittedName>
        <fullName evidence="1">Uncharacterized protein</fullName>
    </submittedName>
</protein>
<name>A0A2H3KHF4_9CHLR</name>
<dbReference type="AlphaFoldDB" id="A0A2H3KHF4"/>
<proteinExistence type="predicted"/>
<comment type="caution">
    <text evidence="1">The sequence shown here is derived from an EMBL/GenBank/DDBJ whole genome shotgun (WGS) entry which is preliminary data.</text>
</comment>
<keyword evidence="2" id="KW-1185">Reference proteome</keyword>
<dbReference type="RefSeq" id="WP_097654629.1">
    <property type="nucleotide sequence ID" value="NZ_LYXE01000157.1"/>
</dbReference>
<sequence>MQGRFTIPTRIYLEPAERERLLALLQREGRTLDDLVTALVTAHLAHAPEPSSEQRERAVGETVVGELHQRRTELRRLRFKLHDPHNEPPHWLRTMVSELETEISRLEVLQDRWT</sequence>
<gene>
    <name evidence="1" type="ORF">A9Q02_04665</name>
</gene>
<organism evidence="1 2">
    <name type="scientific">Candidatus Chloroploca asiatica</name>
    <dbReference type="NCBI Taxonomy" id="1506545"/>
    <lineage>
        <taxon>Bacteria</taxon>
        <taxon>Bacillati</taxon>
        <taxon>Chloroflexota</taxon>
        <taxon>Chloroflexia</taxon>
        <taxon>Chloroflexales</taxon>
        <taxon>Chloroflexineae</taxon>
        <taxon>Oscillochloridaceae</taxon>
        <taxon>Candidatus Chloroploca</taxon>
    </lineage>
</organism>
<dbReference type="Proteomes" id="UP000220922">
    <property type="component" value="Unassembled WGS sequence"/>
</dbReference>
<dbReference type="OrthoDB" id="162406at2"/>
<evidence type="ECO:0000313" key="1">
    <source>
        <dbReference type="EMBL" id="PDV97204.1"/>
    </source>
</evidence>
<accession>A0A2H3KHF4</accession>
<reference evidence="1 2" key="1">
    <citation type="submission" date="2016-05" db="EMBL/GenBank/DDBJ databases">
        <authorList>
            <person name="Lavstsen T."/>
            <person name="Jespersen J.S."/>
        </authorList>
    </citation>
    <scope>NUCLEOTIDE SEQUENCE [LARGE SCALE GENOMIC DNA]</scope>
    <source>
        <strain evidence="1 2">B7-9</strain>
    </source>
</reference>